<dbReference type="CDD" id="cd01167">
    <property type="entry name" value="bac_FRK"/>
    <property type="match status" value="1"/>
</dbReference>
<dbReference type="InterPro" id="IPR029056">
    <property type="entry name" value="Ribokinase-like"/>
</dbReference>
<dbReference type="GO" id="GO:0008865">
    <property type="term" value="F:fructokinase activity"/>
    <property type="evidence" value="ECO:0007669"/>
    <property type="project" value="UniProtKB-ARBA"/>
</dbReference>
<organism evidence="5 6">
    <name type="scientific">Clostridium cellulovorans (strain ATCC 35296 / DSM 3052 / OCM 3 / 743B)</name>
    <dbReference type="NCBI Taxonomy" id="573061"/>
    <lineage>
        <taxon>Bacteria</taxon>
        <taxon>Bacillati</taxon>
        <taxon>Bacillota</taxon>
        <taxon>Clostridia</taxon>
        <taxon>Eubacteriales</taxon>
        <taxon>Clostridiaceae</taxon>
        <taxon>Clostridium</taxon>
    </lineage>
</organism>
<dbReference type="OrthoDB" id="9813569at2"/>
<dbReference type="InterPro" id="IPR050306">
    <property type="entry name" value="PfkB_Carbo_kinase"/>
</dbReference>
<dbReference type="PANTHER" id="PTHR43085:SF54">
    <property type="entry name" value="PUTATIVE-RELATED"/>
    <property type="match status" value="1"/>
</dbReference>
<dbReference type="EMBL" id="CP002160">
    <property type="protein sequence ID" value="ADL53949.1"/>
    <property type="molecule type" value="Genomic_DNA"/>
</dbReference>
<sequence length="320" mass="34814">MKKILCIGELLIDFICSDIDNSLIEGTNFIKKAGGAPANVTAAISKLGGSATFGGSVGADAFGLFLKKTLDDVAVDTSLLKVLEKQNTTLAFVSLKENGERDFIFNRGADENFCLSDKEYQLLNDYEIVHFGSATALLGGELKETYLKSMMKAKELNLFISFDPNYRVDLWKGRDNEFIDAAKECLKYADFVKVSDEEAKILTGKEDLKEAAKDLCVWGAKTVAITLGKEGTMITDGTNLEIIQSIKIKSIDSTGAGDAFVGATLYKLSLEESSKEVVRTFSNFKKIIQFGNIVGAIVCTKLGAIAAIPTLDEVRSFIEE</sequence>
<keyword evidence="6" id="KW-1185">Reference proteome</keyword>
<dbReference type="Gene3D" id="3.40.1190.20">
    <property type="match status" value="1"/>
</dbReference>
<evidence type="ECO:0000256" key="1">
    <source>
        <dbReference type="ARBA" id="ARBA00010688"/>
    </source>
</evidence>
<dbReference type="GO" id="GO:0006000">
    <property type="term" value="P:fructose metabolic process"/>
    <property type="evidence" value="ECO:0007669"/>
    <property type="project" value="UniProtKB-ARBA"/>
</dbReference>
<evidence type="ECO:0000313" key="5">
    <source>
        <dbReference type="EMBL" id="ADL53949.1"/>
    </source>
</evidence>
<evidence type="ECO:0000313" key="6">
    <source>
        <dbReference type="Proteomes" id="UP000002730"/>
    </source>
</evidence>
<dbReference type="STRING" id="573061.Clocel_4290"/>
<dbReference type="KEGG" id="ccb:Clocel_4290"/>
<dbReference type="PANTHER" id="PTHR43085">
    <property type="entry name" value="HEXOKINASE FAMILY MEMBER"/>
    <property type="match status" value="1"/>
</dbReference>
<name>D9SNF7_CLOC7</name>
<dbReference type="SUPFAM" id="SSF53613">
    <property type="entry name" value="Ribokinase-like"/>
    <property type="match status" value="1"/>
</dbReference>
<evidence type="ECO:0000256" key="3">
    <source>
        <dbReference type="ARBA" id="ARBA00022777"/>
    </source>
</evidence>
<accession>D9SNF7</accession>
<dbReference type="HOGENOM" id="CLU_027634_6_1_9"/>
<dbReference type="Proteomes" id="UP000002730">
    <property type="component" value="Chromosome"/>
</dbReference>
<proteinExistence type="inferred from homology"/>
<keyword evidence="2" id="KW-0808">Transferase</keyword>
<keyword evidence="3" id="KW-0418">Kinase</keyword>
<gene>
    <name evidence="5" type="ordered locus">Clocel_4290</name>
</gene>
<dbReference type="eggNOG" id="COG0524">
    <property type="taxonomic scope" value="Bacteria"/>
</dbReference>
<dbReference type="AlphaFoldDB" id="D9SNF7"/>
<comment type="similarity">
    <text evidence="1">Belongs to the carbohydrate kinase PfkB family.</text>
</comment>
<protein>
    <submittedName>
        <fullName evidence="5">PfkB domain protein</fullName>
    </submittedName>
</protein>
<dbReference type="PRINTS" id="PR00990">
    <property type="entry name" value="RIBOKINASE"/>
</dbReference>
<evidence type="ECO:0000256" key="2">
    <source>
        <dbReference type="ARBA" id="ARBA00022679"/>
    </source>
</evidence>
<dbReference type="InterPro" id="IPR002139">
    <property type="entry name" value="Ribo/fructo_kinase"/>
</dbReference>
<dbReference type="RefSeq" id="WP_010074303.1">
    <property type="nucleotide sequence ID" value="NC_014393.1"/>
</dbReference>
<dbReference type="PROSITE" id="PS00583">
    <property type="entry name" value="PFKB_KINASES_1"/>
    <property type="match status" value="1"/>
</dbReference>
<dbReference type="InterPro" id="IPR002173">
    <property type="entry name" value="Carboh/pur_kinase_PfkB_CS"/>
</dbReference>
<feature type="domain" description="Carbohydrate kinase PfkB" evidence="4">
    <location>
        <begin position="1"/>
        <end position="310"/>
    </location>
</feature>
<evidence type="ECO:0000259" key="4">
    <source>
        <dbReference type="Pfam" id="PF00294"/>
    </source>
</evidence>
<dbReference type="Pfam" id="PF00294">
    <property type="entry name" value="PfkB"/>
    <property type="match status" value="1"/>
</dbReference>
<reference evidence="5 6" key="1">
    <citation type="submission" date="2010-08" db="EMBL/GenBank/DDBJ databases">
        <title>Complete sequence of Clostridium cellulovorans 743B.</title>
        <authorList>
            <consortium name="US DOE Joint Genome Institute"/>
            <person name="Lucas S."/>
            <person name="Copeland A."/>
            <person name="Lapidus A."/>
            <person name="Cheng J.-F."/>
            <person name="Bruce D."/>
            <person name="Goodwin L."/>
            <person name="Pitluck S."/>
            <person name="Chertkov O."/>
            <person name="Detter J.C."/>
            <person name="Han C."/>
            <person name="Tapia R."/>
            <person name="Land M."/>
            <person name="Hauser L."/>
            <person name="Chang Y.-J."/>
            <person name="Jeffries C."/>
            <person name="Kyrpides N."/>
            <person name="Ivanova N."/>
            <person name="Mikhailova N."/>
            <person name="Hemme C.L."/>
            <person name="Woyke T."/>
        </authorList>
    </citation>
    <scope>NUCLEOTIDE SEQUENCE [LARGE SCALE GENOMIC DNA]</scope>
    <source>
        <strain evidence="6">ATCC 35296 / DSM 3052 / OCM 3 / 743B</strain>
    </source>
</reference>
<dbReference type="InterPro" id="IPR011611">
    <property type="entry name" value="PfkB_dom"/>
</dbReference>